<sequence>MTGQSVPGRGPAQVRYVRELTELRRQAAGLSAKDISAWISNIKRRPVSPTSISDWLKPNPRVPRSDEKFLLVLECLHREASLQWPGTAQAHWKKLRAAAHAESRLQPTLNREPDHREPVQGVPSELVVVGAVPLPAPHFVDRAQVDQLRAALTRERVAVVVCGMRGAGKTQVAAAHTREVIGNLSAGLVGWVGAETRDSTLTGLSEIAVVLGVADPDGDSLVSSRRLRDHINSTPTLTGVLVFDNATDPDLLTEFLPIGGRVRVVITSTDRAFTGLGELVDAATGYDRAESIDYLAAATGLDDHTGAEALATEVGDLPLALAAAAATITTRRLDYRGYQKLLAAQPLPTALPRHRGTGYDRAVDQALGLAIETVTTTGETELDERVRWLVGVMAMLSPDGVDAALLEHNPDPLMGAAITRCVEGSLVAWATGGRVLVMHRLTGRVIRERATATDALDALTAIAAGVLAPHLFDPTEAFQRRSEGARLVDHIDALTEHTAADHSALSPGTRTAVLAVRRWATNQLARASDLRRAISHAKHTHVDHHHLVGPDHPETLEARYNLAHAYRKAGRVGKAIDLLEQLVSDRQRVLGEEHPATLTTRHNLAFACRLAGRVNQAIELYERLLPDRTRILGEEHPDTLTTRNNLTFAYQAVGRVNEAIELYEQLLTDRTRILGEEHPNTLTTRSNLAHSCREAGRVEEAIELYERLLPDRIRILGEEHPDTLTNRNNLAFAYQAVGRVNEAIELYERLLPDRIRILGEEHLSTLTTRNNLAFAYRAAGRVNEAIELLEQVLTDRTRILGEEHPATLTTRGSLAGAYGESGRVNEAIELYERLLPDRIRILGEEHPTTLTTRSNLAGAYRLAGQAAEATEQYEQILADCERVLDRDHPLTGAVRTALSERQSSGRGSGSSRRKLTDMA</sequence>
<dbReference type="PANTHER" id="PTHR46082:SF6">
    <property type="entry name" value="AAA+ ATPASE DOMAIN-CONTAINING PROTEIN-RELATED"/>
    <property type="match status" value="1"/>
</dbReference>
<dbReference type="Proteomes" id="UP000233766">
    <property type="component" value="Unassembled WGS sequence"/>
</dbReference>
<dbReference type="Pfam" id="PF13424">
    <property type="entry name" value="TPR_12"/>
    <property type="match status" value="3"/>
</dbReference>
<dbReference type="SUPFAM" id="SSF48452">
    <property type="entry name" value="TPR-like"/>
    <property type="match status" value="3"/>
</dbReference>
<proteinExistence type="predicted"/>
<keyword evidence="3" id="KW-1185">Reference proteome</keyword>
<dbReference type="Gene3D" id="1.25.40.10">
    <property type="entry name" value="Tetratricopeptide repeat domain"/>
    <property type="match status" value="2"/>
</dbReference>
<dbReference type="PANTHER" id="PTHR46082">
    <property type="entry name" value="ATP/GTP-BINDING PROTEIN-RELATED"/>
    <property type="match status" value="1"/>
</dbReference>
<accession>A0A2N3V5A6</accession>
<dbReference type="Gene3D" id="3.40.50.300">
    <property type="entry name" value="P-loop containing nucleotide triphosphate hydrolases"/>
    <property type="match status" value="1"/>
</dbReference>
<dbReference type="InterPro" id="IPR011990">
    <property type="entry name" value="TPR-like_helical_dom_sf"/>
</dbReference>
<gene>
    <name evidence="2" type="ORF">ATK86_7214</name>
</gene>
<organism evidence="2 3">
    <name type="scientific">Nocardia fluminea</name>
    <dbReference type="NCBI Taxonomy" id="134984"/>
    <lineage>
        <taxon>Bacteria</taxon>
        <taxon>Bacillati</taxon>
        <taxon>Actinomycetota</taxon>
        <taxon>Actinomycetes</taxon>
        <taxon>Mycobacteriales</taxon>
        <taxon>Nocardiaceae</taxon>
        <taxon>Nocardia</taxon>
    </lineage>
</organism>
<dbReference type="Pfam" id="PF13374">
    <property type="entry name" value="TPR_10"/>
    <property type="match status" value="2"/>
</dbReference>
<evidence type="ECO:0000313" key="3">
    <source>
        <dbReference type="Proteomes" id="UP000233766"/>
    </source>
</evidence>
<dbReference type="EMBL" id="PJMW01000003">
    <property type="protein sequence ID" value="PKV76810.1"/>
    <property type="molecule type" value="Genomic_DNA"/>
</dbReference>
<evidence type="ECO:0000256" key="1">
    <source>
        <dbReference type="SAM" id="MobiDB-lite"/>
    </source>
</evidence>
<comment type="caution">
    <text evidence="2">The sequence shown here is derived from an EMBL/GenBank/DDBJ whole genome shotgun (WGS) entry which is preliminary data.</text>
</comment>
<dbReference type="InterPro" id="IPR053137">
    <property type="entry name" value="NLR-like"/>
</dbReference>
<dbReference type="PRINTS" id="PR00381">
    <property type="entry name" value="KINESINLIGHT"/>
</dbReference>
<dbReference type="SUPFAM" id="SSF52540">
    <property type="entry name" value="P-loop containing nucleoside triphosphate hydrolases"/>
    <property type="match status" value="1"/>
</dbReference>
<evidence type="ECO:0000313" key="2">
    <source>
        <dbReference type="EMBL" id="PKV76810.1"/>
    </source>
</evidence>
<name>A0A2N3V5A6_9NOCA</name>
<feature type="region of interest" description="Disordered" evidence="1">
    <location>
        <begin position="896"/>
        <end position="919"/>
    </location>
</feature>
<reference evidence="2 3" key="1">
    <citation type="submission" date="2017-12" db="EMBL/GenBank/DDBJ databases">
        <title>Sequencing the genomes of 1000 Actinobacteria strains.</title>
        <authorList>
            <person name="Klenk H.-P."/>
        </authorList>
    </citation>
    <scope>NUCLEOTIDE SEQUENCE [LARGE SCALE GENOMIC DNA]</scope>
    <source>
        <strain evidence="2 3">DSM 44489</strain>
    </source>
</reference>
<dbReference type="AlphaFoldDB" id="A0A2N3V5A6"/>
<dbReference type="InterPro" id="IPR027417">
    <property type="entry name" value="P-loop_NTPase"/>
</dbReference>
<protein>
    <submittedName>
        <fullName evidence="2">Tetratricopeptide (TPR) repeat protein</fullName>
    </submittedName>
</protein>